<sequence length="255" mass="27241">MGVPDPSALKPLQGQVTQSSSASWVEIVRKANSGADASMPSTVRLRPGNTEGQPNQAVTKISIAYQWKPSRCGKCSKVGHTESQCKPPKEYRPTGRIFKNPSSRGRRKLGSHPAETAGQVAPRPVKSNAVIIYKDPIESSMAIDEAGSGNEKAPNIEPSTGIQLHRDSCPGVSCSNSFAGLHLADEVSPLQAANPPYEIPRPTGRIQAKDLPSSPLGRDKIKGPLPSPMKNFSGLCNLPYIFQNSSDSQNSSDML</sequence>
<protein>
    <submittedName>
        <fullName evidence="2">Uncharacterized protein</fullName>
    </submittedName>
</protein>
<gene>
    <name evidence="2" type="ORF">Nepgr_003880</name>
</gene>
<reference evidence="2" key="1">
    <citation type="submission" date="2023-05" db="EMBL/GenBank/DDBJ databases">
        <title>Nepenthes gracilis genome sequencing.</title>
        <authorList>
            <person name="Fukushima K."/>
        </authorList>
    </citation>
    <scope>NUCLEOTIDE SEQUENCE</scope>
    <source>
        <strain evidence="2">SING2019-196</strain>
    </source>
</reference>
<evidence type="ECO:0000313" key="2">
    <source>
        <dbReference type="EMBL" id="GMH02041.1"/>
    </source>
</evidence>
<organism evidence="2 3">
    <name type="scientific">Nepenthes gracilis</name>
    <name type="common">Slender pitcher plant</name>
    <dbReference type="NCBI Taxonomy" id="150966"/>
    <lineage>
        <taxon>Eukaryota</taxon>
        <taxon>Viridiplantae</taxon>
        <taxon>Streptophyta</taxon>
        <taxon>Embryophyta</taxon>
        <taxon>Tracheophyta</taxon>
        <taxon>Spermatophyta</taxon>
        <taxon>Magnoliopsida</taxon>
        <taxon>eudicotyledons</taxon>
        <taxon>Gunneridae</taxon>
        <taxon>Pentapetalae</taxon>
        <taxon>Caryophyllales</taxon>
        <taxon>Nepenthaceae</taxon>
        <taxon>Nepenthes</taxon>
    </lineage>
</organism>
<evidence type="ECO:0000313" key="3">
    <source>
        <dbReference type="Proteomes" id="UP001279734"/>
    </source>
</evidence>
<keyword evidence="3" id="KW-1185">Reference proteome</keyword>
<feature type="compositionally biased region" description="Polar residues" evidence="1">
    <location>
        <begin position="14"/>
        <end position="23"/>
    </location>
</feature>
<feature type="region of interest" description="Disordered" evidence="1">
    <location>
        <begin position="1"/>
        <end position="55"/>
    </location>
</feature>
<name>A0AAD3XEL1_NEPGR</name>
<proteinExistence type="predicted"/>
<dbReference type="EMBL" id="BSYO01000003">
    <property type="protein sequence ID" value="GMH02041.1"/>
    <property type="molecule type" value="Genomic_DNA"/>
</dbReference>
<accession>A0AAD3XEL1</accession>
<feature type="region of interest" description="Disordered" evidence="1">
    <location>
        <begin position="76"/>
        <end position="120"/>
    </location>
</feature>
<feature type="region of interest" description="Disordered" evidence="1">
    <location>
        <begin position="197"/>
        <end position="227"/>
    </location>
</feature>
<dbReference type="AlphaFoldDB" id="A0AAD3XEL1"/>
<comment type="caution">
    <text evidence="2">The sequence shown here is derived from an EMBL/GenBank/DDBJ whole genome shotgun (WGS) entry which is preliminary data.</text>
</comment>
<evidence type="ECO:0000256" key="1">
    <source>
        <dbReference type="SAM" id="MobiDB-lite"/>
    </source>
</evidence>
<dbReference type="Proteomes" id="UP001279734">
    <property type="component" value="Unassembled WGS sequence"/>
</dbReference>